<keyword evidence="2" id="KW-0347">Helicase</keyword>
<evidence type="ECO:0000313" key="2">
    <source>
        <dbReference type="EMBL" id="EQD33015.1"/>
    </source>
</evidence>
<keyword evidence="2" id="KW-0378">Hydrolase</keyword>
<dbReference type="PANTHER" id="PTHR41313:SF1">
    <property type="entry name" value="DNA METHYLASE ADENINE-SPECIFIC DOMAIN-CONTAINING PROTEIN"/>
    <property type="match status" value="1"/>
</dbReference>
<dbReference type="AlphaFoldDB" id="T0ZT57"/>
<dbReference type="Gene3D" id="3.40.50.300">
    <property type="entry name" value="P-loop containing nucleotide triphosphate hydrolases"/>
    <property type="match status" value="1"/>
</dbReference>
<sequence length="230" mass="25834">MPPAPALESFIRDELTSRVEAVRAHLVRPDEDNMLKLSGDARFASFDWTSFRGEQVADEHSSIAAAAQNVARIYHENKNRRYLSTGGVVHPRPGALQLVFSDLATPGGSRARSAYDDLRERLVGLGVPAEMVRFAHEFDRGDEAMAEMAEQCRDGRIAVLVGSTSKLGVGVNVQDRALALHHLDCPWRPRDIEQRQGRIRRQGNQNKEVAIYAYVSERSFFVYGWQTVER</sequence>
<evidence type="ECO:0000259" key="1">
    <source>
        <dbReference type="PROSITE" id="PS51194"/>
    </source>
</evidence>
<dbReference type="PROSITE" id="PS51194">
    <property type="entry name" value="HELICASE_CTER"/>
    <property type="match status" value="1"/>
</dbReference>
<feature type="non-terminal residue" evidence="2">
    <location>
        <position position="230"/>
    </location>
</feature>
<dbReference type="InterPro" id="IPR001650">
    <property type="entry name" value="Helicase_C-like"/>
</dbReference>
<proteinExistence type="predicted"/>
<dbReference type="SUPFAM" id="SSF52540">
    <property type="entry name" value="P-loop containing nucleoside triphosphate hydrolases"/>
    <property type="match status" value="1"/>
</dbReference>
<accession>T0ZT57</accession>
<dbReference type="GO" id="GO:0004386">
    <property type="term" value="F:helicase activity"/>
    <property type="evidence" value="ECO:0007669"/>
    <property type="project" value="UniProtKB-KW"/>
</dbReference>
<organism evidence="2">
    <name type="scientific">mine drainage metagenome</name>
    <dbReference type="NCBI Taxonomy" id="410659"/>
    <lineage>
        <taxon>unclassified sequences</taxon>
        <taxon>metagenomes</taxon>
        <taxon>ecological metagenomes</taxon>
    </lineage>
</organism>
<reference evidence="2" key="1">
    <citation type="submission" date="2013-08" db="EMBL/GenBank/DDBJ databases">
        <authorList>
            <person name="Mendez C."/>
            <person name="Richter M."/>
            <person name="Ferrer M."/>
            <person name="Sanchez J."/>
        </authorList>
    </citation>
    <scope>NUCLEOTIDE SEQUENCE</scope>
</reference>
<dbReference type="InterPro" id="IPR052933">
    <property type="entry name" value="DNA_Protect_Modify"/>
</dbReference>
<name>T0ZT57_9ZZZZ</name>
<dbReference type="PANTHER" id="PTHR41313">
    <property type="entry name" value="ADENINE-SPECIFIC METHYLTRANSFERASE"/>
    <property type="match status" value="1"/>
</dbReference>
<gene>
    <name evidence="2" type="ORF">B2A_13382</name>
</gene>
<protein>
    <submittedName>
        <fullName evidence="2">DNA and RNA helicase</fullName>
    </submittedName>
</protein>
<keyword evidence="2" id="KW-0067">ATP-binding</keyword>
<keyword evidence="2" id="KW-0547">Nucleotide-binding</keyword>
<feature type="domain" description="Helicase C-terminal" evidence="1">
    <location>
        <begin position="69"/>
        <end position="230"/>
    </location>
</feature>
<dbReference type="InterPro" id="IPR027417">
    <property type="entry name" value="P-loop_NTPase"/>
</dbReference>
<dbReference type="Pfam" id="PF00271">
    <property type="entry name" value="Helicase_C"/>
    <property type="match status" value="1"/>
</dbReference>
<dbReference type="EMBL" id="AUZZ01009686">
    <property type="protein sequence ID" value="EQD33015.1"/>
    <property type="molecule type" value="Genomic_DNA"/>
</dbReference>
<comment type="caution">
    <text evidence="2">The sequence shown here is derived from an EMBL/GenBank/DDBJ whole genome shotgun (WGS) entry which is preliminary data.</text>
</comment>
<reference evidence="2" key="2">
    <citation type="journal article" date="2014" name="ISME J.">
        <title>Microbial stratification in low pH oxic and suboxic macroscopic growths along an acid mine drainage.</title>
        <authorList>
            <person name="Mendez-Garcia C."/>
            <person name="Mesa V."/>
            <person name="Sprenger R.R."/>
            <person name="Richter M."/>
            <person name="Diez M.S."/>
            <person name="Solano J."/>
            <person name="Bargiela R."/>
            <person name="Golyshina O.V."/>
            <person name="Manteca A."/>
            <person name="Ramos J.L."/>
            <person name="Gallego J.R."/>
            <person name="Llorente I."/>
            <person name="Martins Dos Santos V.A."/>
            <person name="Jensen O.N."/>
            <person name="Pelaez A.I."/>
            <person name="Sanchez J."/>
            <person name="Ferrer M."/>
        </authorList>
    </citation>
    <scope>NUCLEOTIDE SEQUENCE</scope>
</reference>